<dbReference type="STRING" id="1314674.A0A0D7AYM7"/>
<dbReference type="Pfam" id="PF05368">
    <property type="entry name" value="NmrA"/>
    <property type="match status" value="1"/>
</dbReference>
<dbReference type="Proteomes" id="UP000054007">
    <property type="component" value="Unassembled WGS sequence"/>
</dbReference>
<dbReference type="InterPro" id="IPR036291">
    <property type="entry name" value="NAD(P)-bd_dom_sf"/>
</dbReference>
<dbReference type="PANTHER" id="PTHR48079">
    <property type="entry name" value="PROTEIN YEEZ"/>
    <property type="match status" value="1"/>
</dbReference>
<evidence type="ECO:0000259" key="1">
    <source>
        <dbReference type="Pfam" id="PF05368"/>
    </source>
</evidence>
<dbReference type="InterPro" id="IPR051783">
    <property type="entry name" value="NAD(P)-dependent_oxidoreduct"/>
</dbReference>
<dbReference type="Gene3D" id="3.40.50.720">
    <property type="entry name" value="NAD(P)-binding Rossmann-like Domain"/>
    <property type="match status" value="1"/>
</dbReference>
<organism evidence="2 3">
    <name type="scientific">Cylindrobasidium torrendii FP15055 ss-10</name>
    <dbReference type="NCBI Taxonomy" id="1314674"/>
    <lineage>
        <taxon>Eukaryota</taxon>
        <taxon>Fungi</taxon>
        <taxon>Dikarya</taxon>
        <taxon>Basidiomycota</taxon>
        <taxon>Agaricomycotina</taxon>
        <taxon>Agaricomycetes</taxon>
        <taxon>Agaricomycetidae</taxon>
        <taxon>Agaricales</taxon>
        <taxon>Marasmiineae</taxon>
        <taxon>Physalacriaceae</taxon>
        <taxon>Cylindrobasidium</taxon>
    </lineage>
</organism>
<evidence type="ECO:0000313" key="3">
    <source>
        <dbReference type="Proteomes" id="UP000054007"/>
    </source>
</evidence>
<proteinExistence type="predicted"/>
<sequence length="346" mass="37048">MTTKIFLTGATGYIGGSVLAELLQHPAARSFEITVLVRAVEKAELLKELGLRTIIGSNSDHALLKEAASEADITIACADADDLGAAQAILAGAKEYRARTGKNASLIHTSGTGVLSVKADGEFVESPIYSDLDIPLIEKLSLEQPHREVDVALVKDDADGNVNTYIVLPSTIYGRATGILVDKGIQKTFSDQVPTIVRAGLARGQGGRIGSGSNLWPNVEVHEVAKLYLTIFDLIVSPPSTIPKEFEHGRGGFYFGENGEYTLIDVYKTVAGALHDLGIGSPEPTPFTTKDLEPYTPSGPNSISFSKMSRCKAERGRAIGWNPTKTVKDFLASAVEEVELFSQDTK</sequence>
<evidence type="ECO:0000313" key="2">
    <source>
        <dbReference type="EMBL" id="KIY63090.1"/>
    </source>
</evidence>
<dbReference type="OrthoDB" id="10262413at2759"/>
<dbReference type="GO" id="GO:0004029">
    <property type="term" value="F:aldehyde dehydrogenase (NAD+) activity"/>
    <property type="evidence" value="ECO:0007669"/>
    <property type="project" value="TreeGrafter"/>
</dbReference>
<keyword evidence="3" id="KW-1185">Reference proteome</keyword>
<dbReference type="AlphaFoldDB" id="A0A0D7AYM7"/>
<dbReference type="InterPro" id="IPR008030">
    <property type="entry name" value="NmrA-like"/>
</dbReference>
<dbReference type="SUPFAM" id="SSF51735">
    <property type="entry name" value="NAD(P)-binding Rossmann-fold domains"/>
    <property type="match status" value="1"/>
</dbReference>
<gene>
    <name evidence="2" type="ORF">CYLTODRAFT_426397</name>
</gene>
<dbReference type="EMBL" id="KN880722">
    <property type="protein sequence ID" value="KIY63090.1"/>
    <property type="molecule type" value="Genomic_DNA"/>
</dbReference>
<accession>A0A0D7AYM7</accession>
<feature type="domain" description="NmrA-like" evidence="1">
    <location>
        <begin position="1"/>
        <end position="82"/>
    </location>
</feature>
<protein>
    <submittedName>
        <fullName evidence="2">NAD(P)-binding protein</fullName>
    </submittedName>
</protein>
<reference evidence="2 3" key="1">
    <citation type="journal article" date="2015" name="Fungal Genet. Biol.">
        <title>Evolution of novel wood decay mechanisms in Agaricales revealed by the genome sequences of Fistulina hepatica and Cylindrobasidium torrendii.</title>
        <authorList>
            <person name="Floudas D."/>
            <person name="Held B.W."/>
            <person name="Riley R."/>
            <person name="Nagy L.G."/>
            <person name="Koehler G."/>
            <person name="Ransdell A.S."/>
            <person name="Younus H."/>
            <person name="Chow J."/>
            <person name="Chiniquy J."/>
            <person name="Lipzen A."/>
            <person name="Tritt A."/>
            <person name="Sun H."/>
            <person name="Haridas S."/>
            <person name="LaButti K."/>
            <person name="Ohm R.A."/>
            <person name="Kues U."/>
            <person name="Blanchette R.A."/>
            <person name="Grigoriev I.V."/>
            <person name="Minto R.E."/>
            <person name="Hibbett D.S."/>
        </authorList>
    </citation>
    <scope>NUCLEOTIDE SEQUENCE [LARGE SCALE GENOMIC DNA]</scope>
    <source>
        <strain evidence="2 3">FP15055 ss-10</strain>
    </source>
</reference>
<dbReference type="PANTHER" id="PTHR48079:SF6">
    <property type="entry name" value="NAD(P)-BINDING DOMAIN-CONTAINING PROTEIN-RELATED"/>
    <property type="match status" value="1"/>
</dbReference>
<name>A0A0D7AYM7_9AGAR</name>
<dbReference type="GO" id="GO:0005737">
    <property type="term" value="C:cytoplasm"/>
    <property type="evidence" value="ECO:0007669"/>
    <property type="project" value="TreeGrafter"/>
</dbReference>